<keyword evidence="1" id="KW-1133">Transmembrane helix</keyword>
<feature type="transmembrane region" description="Helical" evidence="1">
    <location>
        <begin position="34"/>
        <end position="53"/>
    </location>
</feature>
<gene>
    <name evidence="2" type="ORF">SAMN05421663_10384</name>
</gene>
<dbReference type="STRING" id="361279.SAMN05421663_10384"/>
<dbReference type="Pfam" id="PF10710">
    <property type="entry name" value="DUF2512"/>
    <property type="match status" value="1"/>
</dbReference>
<evidence type="ECO:0000313" key="3">
    <source>
        <dbReference type="Proteomes" id="UP000198666"/>
    </source>
</evidence>
<proteinExistence type="predicted"/>
<keyword evidence="1" id="KW-0812">Transmembrane</keyword>
<evidence type="ECO:0008006" key="4">
    <source>
        <dbReference type="Google" id="ProtNLM"/>
    </source>
</evidence>
<keyword evidence="3" id="KW-1185">Reference proteome</keyword>
<feature type="transmembrane region" description="Helical" evidence="1">
    <location>
        <begin position="99"/>
        <end position="117"/>
    </location>
</feature>
<sequence>MKHVKALVIKFIMILAVLWIVFTLMFNTEFSDTLLMSVVLTIAAYVIGDLLILSRAGDRSKPDGDFKKRNTIATVSDAILTFIVLWALGEALLNPDDNVVLASLISTVVIGIGEWFFHRYVNNQVIEDHNAQTVGMS</sequence>
<evidence type="ECO:0000256" key="1">
    <source>
        <dbReference type="SAM" id="Phobius"/>
    </source>
</evidence>
<keyword evidence="1" id="KW-0472">Membrane</keyword>
<organism evidence="2 3">
    <name type="scientific">Terribacillus halophilus</name>
    <dbReference type="NCBI Taxonomy" id="361279"/>
    <lineage>
        <taxon>Bacteria</taxon>
        <taxon>Bacillati</taxon>
        <taxon>Bacillota</taxon>
        <taxon>Bacilli</taxon>
        <taxon>Bacillales</taxon>
        <taxon>Bacillaceae</taxon>
        <taxon>Terribacillus</taxon>
    </lineage>
</organism>
<feature type="transmembrane region" description="Helical" evidence="1">
    <location>
        <begin position="7"/>
        <end position="28"/>
    </location>
</feature>
<evidence type="ECO:0000313" key="2">
    <source>
        <dbReference type="EMBL" id="SDC59506.1"/>
    </source>
</evidence>
<dbReference type="EMBL" id="FMZB01000003">
    <property type="protein sequence ID" value="SDC59506.1"/>
    <property type="molecule type" value="Genomic_DNA"/>
</dbReference>
<name>A0A1G6MWZ1_9BACI</name>
<feature type="transmembrane region" description="Helical" evidence="1">
    <location>
        <begin position="74"/>
        <end position="93"/>
    </location>
</feature>
<reference evidence="3" key="1">
    <citation type="submission" date="2016-10" db="EMBL/GenBank/DDBJ databases">
        <authorList>
            <person name="Varghese N."/>
            <person name="Submissions S."/>
        </authorList>
    </citation>
    <scope>NUCLEOTIDE SEQUENCE [LARGE SCALE GENOMIC DNA]</scope>
    <source>
        <strain evidence="3">DSM 21620</strain>
    </source>
</reference>
<dbReference type="Proteomes" id="UP000198666">
    <property type="component" value="Unassembled WGS sequence"/>
</dbReference>
<dbReference type="RefSeq" id="WP_093726495.1">
    <property type="nucleotide sequence ID" value="NZ_FMZB01000003.1"/>
</dbReference>
<dbReference type="OrthoDB" id="2111682at2"/>
<protein>
    <recommendedName>
        <fullName evidence="4">DUF2512 family protein</fullName>
    </recommendedName>
</protein>
<dbReference type="AlphaFoldDB" id="A0A1G6MWZ1"/>
<dbReference type="InterPro" id="IPR019649">
    <property type="entry name" value="DUF2512"/>
</dbReference>
<accession>A0A1G6MWZ1</accession>